<organism evidence="2 3">
    <name type="scientific">Chaetomium fimeti</name>
    <dbReference type="NCBI Taxonomy" id="1854472"/>
    <lineage>
        <taxon>Eukaryota</taxon>
        <taxon>Fungi</taxon>
        <taxon>Dikarya</taxon>
        <taxon>Ascomycota</taxon>
        <taxon>Pezizomycotina</taxon>
        <taxon>Sordariomycetes</taxon>
        <taxon>Sordariomycetidae</taxon>
        <taxon>Sordariales</taxon>
        <taxon>Chaetomiaceae</taxon>
        <taxon>Chaetomium</taxon>
    </lineage>
</organism>
<reference evidence="2" key="2">
    <citation type="submission" date="2023-06" db="EMBL/GenBank/DDBJ databases">
        <authorList>
            <consortium name="Lawrence Berkeley National Laboratory"/>
            <person name="Haridas S."/>
            <person name="Hensen N."/>
            <person name="Bonometti L."/>
            <person name="Westerberg I."/>
            <person name="Brannstrom I.O."/>
            <person name="Guillou S."/>
            <person name="Cros-Aarteil S."/>
            <person name="Calhoun S."/>
            <person name="Kuo A."/>
            <person name="Mondo S."/>
            <person name="Pangilinan J."/>
            <person name="Riley R."/>
            <person name="Labutti K."/>
            <person name="Andreopoulos B."/>
            <person name="Lipzen A."/>
            <person name="Chen C."/>
            <person name="Yanf M."/>
            <person name="Daum C."/>
            <person name="Ng V."/>
            <person name="Clum A."/>
            <person name="Steindorff A."/>
            <person name="Ohm R."/>
            <person name="Martin F."/>
            <person name="Silar P."/>
            <person name="Natvig D."/>
            <person name="Lalanne C."/>
            <person name="Gautier V."/>
            <person name="Ament-Velasquez S.L."/>
            <person name="Kruys A."/>
            <person name="Hutchinson M.I."/>
            <person name="Powell A.J."/>
            <person name="Barry K."/>
            <person name="Miller A.N."/>
            <person name="Grigoriev I.V."/>
            <person name="Debuchy R."/>
            <person name="Gladieux P."/>
            <person name="Thoren M.H."/>
            <person name="Johannesson H."/>
        </authorList>
    </citation>
    <scope>NUCLEOTIDE SEQUENCE</scope>
    <source>
        <strain evidence="2">CBS 168.71</strain>
    </source>
</reference>
<evidence type="ECO:0000313" key="3">
    <source>
        <dbReference type="Proteomes" id="UP001278766"/>
    </source>
</evidence>
<dbReference type="GeneID" id="87841053"/>
<name>A0AAE0HDE9_9PEZI</name>
<sequence length="461" mass="51304">MSAPAKKAGPIQVPKQQRERFVVQSTLLRLIDPVRGQPTRTFLDDNPDGDTSGGQRLKQKFVASFALICSTSGSGAETASAVCLEQHVPSGAVLRVARNRGLSREDLAGLQKVLQILQEIARKEKPCLQGESEVLSLVAELDRGRILPMALKIEKQRIGDVVREAHSRLLAGKVKLEPTAATSELTLWLASCPFKAERVQAWGPGTIATLINWAAQARWDYPRELRVLFGLVDTKMPPWLDSLHKIARYKAAVKSMVKLAAKQPEVLAGIHVQEVKAPSSLKFFVSKEKAHLLTTVESLVDKGAAGMTMELLKKHLGTEDVEGLLRKACHQELTLHAEMQLVVFYEENPSLVPQMKFMGTSKKACFDCHEYLLRHPLGLQVEACHQKIYSSWMPPPYYTEVRGVYNKNTPFWRLSKRIEELLKRELKVALTAPRRPKTQDSTAGPSLTRTATAPTEWVPSS</sequence>
<dbReference type="InterPro" id="IPR027796">
    <property type="entry name" value="OTT_1508_deam-like"/>
</dbReference>
<dbReference type="RefSeq" id="XP_062658007.1">
    <property type="nucleotide sequence ID" value="XM_062804105.1"/>
</dbReference>
<accession>A0AAE0HDE9</accession>
<keyword evidence="3" id="KW-1185">Reference proteome</keyword>
<dbReference type="AlphaFoldDB" id="A0AAE0HDE9"/>
<comment type="caution">
    <text evidence="2">The sequence shown here is derived from an EMBL/GenBank/DDBJ whole genome shotgun (WGS) entry which is preliminary data.</text>
</comment>
<feature type="region of interest" description="Disordered" evidence="1">
    <location>
        <begin position="432"/>
        <end position="461"/>
    </location>
</feature>
<dbReference type="EMBL" id="JAUEPN010000005">
    <property type="protein sequence ID" value="KAK3294493.1"/>
    <property type="molecule type" value="Genomic_DNA"/>
</dbReference>
<reference evidence="2" key="1">
    <citation type="journal article" date="2023" name="Mol. Phylogenet. Evol.">
        <title>Genome-scale phylogeny and comparative genomics of the fungal order Sordariales.</title>
        <authorList>
            <person name="Hensen N."/>
            <person name="Bonometti L."/>
            <person name="Westerberg I."/>
            <person name="Brannstrom I.O."/>
            <person name="Guillou S."/>
            <person name="Cros-Aarteil S."/>
            <person name="Calhoun S."/>
            <person name="Haridas S."/>
            <person name="Kuo A."/>
            <person name="Mondo S."/>
            <person name="Pangilinan J."/>
            <person name="Riley R."/>
            <person name="LaButti K."/>
            <person name="Andreopoulos B."/>
            <person name="Lipzen A."/>
            <person name="Chen C."/>
            <person name="Yan M."/>
            <person name="Daum C."/>
            <person name="Ng V."/>
            <person name="Clum A."/>
            <person name="Steindorff A."/>
            <person name="Ohm R.A."/>
            <person name="Martin F."/>
            <person name="Silar P."/>
            <person name="Natvig D.O."/>
            <person name="Lalanne C."/>
            <person name="Gautier V."/>
            <person name="Ament-Velasquez S.L."/>
            <person name="Kruys A."/>
            <person name="Hutchinson M.I."/>
            <person name="Powell A.J."/>
            <person name="Barry K."/>
            <person name="Miller A.N."/>
            <person name="Grigoriev I.V."/>
            <person name="Debuchy R."/>
            <person name="Gladieux P."/>
            <person name="Hiltunen Thoren M."/>
            <person name="Johannesson H."/>
        </authorList>
    </citation>
    <scope>NUCLEOTIDE SEQUENCE</scope>
    <source>
        <strain evidence="2">CBS 168.71</strain>
    </source>
</reference>
<dbReference type="Proteomes" id="UP001278766">
    <property type="component" value="Unassembled WGS sequence"/>
</dbReference>
<gene>
    <name evidence="2" type="ORF">B0H64DRAFT_400862</name>
</gene>
<dbReference type="PANTHER" id="PTHR42037:SF1">
    <property type="match status" value="1"/>
</dbReference>
<dbReference type="PANTHER" id="PTHR42037">
    <property type="match status" value="1"/>
</dbReference>
<feature type="compositionally biased region" description="Polar residues" evidence="1">
    <location>
        <begin position="439"/>
        <end position="461"/>
    </location>
</feature>
<dbReference type="Pfam" id="PF14441">
    <property type="entry name" value="OTT_1508_deam"/>
    <property type="match status" value="1"/>
</dbReference>
<proteinExistence type="predicted"/>
<protein>
    <submittedName>
        <fullName evidence="2">Uncharacterized protein</fullName>
    </submittedName>
</protein>
<evidence type="ECO:0000256" key="1">
    <source>
        <dbReference type="SAM" id="MobiDB-lite"/>
    </source>
</evidence>
<evidence type="ECO:0000313" key="2">
    <source>
        <dbReference type="EMBL" id="KAK3294493.1"/>
    </source>
</evidence>